<dbReference type="SUPFAM" id="SSF46689">
    <property type="entry name" value="Homeodomain-like"/>
    <property type="match status" value="1"/>
</dbReference>
<name>L0DHX5_SINAD</name>
<evidence type="ECO:0000313" key="2">
    <source>
        <dbReference type="EMBL" id="AGA28408.1"/>
    </source>
</evidence>
<feature type="region of interest" description="Disordered" evidence="1">
    <location>
        <begin position="1"/>
        <end position="21"/>
    </location>
</feature>
<sequence>MISDFLATIPDPPRRRGRPKRVRSARVLACAEAIRAGEPAEQVAKRLGIHRSTVYRWLHAAHQSPN</sequence>
<dbReference type="eggNOG" id="COG3415">
    <property type="taxonomic scope" value="Bacteria"/>
</dbReference>
<dbReference type="AlphaFoldDB" id="L0DHX5"/>
<dbReference type="STRING" id="886293.Sinac_4204"/>
<evidence type="ECO:0000256" key="1">
    <source>
        <dbReference type="SAM" id="MobiDB-lite"/>
    </source>
</evidence>
<gene>
    <name evidence="2" type="ordered locus">Sinac_4204</name>
</gene>
<dbReference type="Pfam" id="PF13384">
    <property type="entry name" value="HTH_23"/>
    <property type="match status" value="1"/>
</dbReference>
<dbReference type="HOGENOM" id="CLU_2828894_0_0_0"/>
<dbReference type="RefSeq" id="WP_015247536.1">
    <property type="nucleotide sequence ID" value="NC_019892.1"/>
</dbReference>
<dbReference type="OrthoDB" id="568335at2"/>
<reference evidence="2 3" key="1">
    <citation type="submission" date="2012-02" db="EMBL/GenBank/DDBJ databases">
        <title>Complete sequence of chromosome of Singulisphaera acidiphila DSM 18658.</title>
        <authorList>
            <consortium name="US DOE Joint Genome Institute (JGI-PGF)"/>
            <person name="Lucas S."/>
            <person name="Copeland A."/>
            <person name="Lapidus A."/>
            <person name="Glavina del Rio T."/>
            <person name="Dalin E."/>
            <person name="Tice H."/>
            <person name="Bruce D."/>
            <person name="Goodwin L."/>
            <person name="Pitluck S."/>
            <person name="Peters L."/>
            <person name="Ovchinnikova G."/>
            <person name="Chertkov O."/>
            <person name="Kyrpides N."/>
            <person name="Mavromatis K."/>
            <person name="Ivanova N."/>
            <person name="Brettin T."/>
            <person name="Detter J.C."/>
            <person name="Han C."/>
            <person name="Larimer F."/>
            <person name="Land M."/>
            <person name="Hauser L."/>
            <person name="Markowitz V."/>
            <person name="Cheng J.-F."/>
            <person name="Hugenholtz P."/>
            <person name="Woyke T."/>
            <person name="Wu D."/>
            <person name="Tindall B."/>
            <person name="Pomrenke H."/>
            <person name="Brambilla E."/>
            <person name="Klenk H.-P."/>
            <person name="Eisen J.A."/>
        </authorList>
    </citation>
    <scope>NUCLEOTIDE SEQUENCE [LARGE SCALE GENOMIC DNA]</scope>
    <source>
        <strain evidence="3">ATCC BAA-1392 / DSM 18658 / VKM B-2454 / MOB10</strain>
    </source>
</reference>
<dbReference type="Gene3D" id="1.10.10.60">
    <property type="entry name" value="Homeodomain-like"/>
    <property type="match status" value="1"/>
</dbReference>
<dbReference type="Proteomes" id="UP000010798">
    <property type="component" value="Chromosome"/>
</dbReference>
<dbReference type="EMBL" id="CP003364">
    <property type="protein sequence ID" value="AGA28408.1"/>
    <property type="molecule type" value="Genomic_DNA"/>
</dbReference>
<dbReference type="InterPro" id="IPR009057">
    <property type="entry name" value="Homeodomain-like_sf"/>
</dbReference>
<keyword evidence="3" id="KW-1185">Reference proteome</keyword>
<evidence type="ECO:0000313" key="3">
    <source>
        <dbReference type="Proteomes" id="UP000010798"/>
    </source>
</evidence>
<protein>
    <submittedName>
        <fullName evidence="2">Resolvase family protein</fullName>
    </submittedName>
</protein>
<proteinExistence type="predicted"/>
<accession>L0DHX5</accession>
<dbReference type="KEGG" id="saci:Sinac_4204"/>
<organism evidence="2 3">
    <name type="scientific">Singulisphaera acidiphila (strain ATCC BAA-1392 / DSM 18658 / VKM B-2454 / MOB10)</name>
    <dbReference type="NCBI Taxonomy" id="886293"/>
    <lineage>
        <taxon>Bacteria</taxon>
        <taxon>Pseudomonadati</taxon>
        <taxon>Planctomycetota</taxon>
        <taxon>Planctomycetia</taxon>
        <taxon>Isosphaerales</taxon>
        <taxon>Isosphaeraceae</taxon>
        <taxon>Singulisphaera</taxon>
    </lineage>
</organism>